<protein>
    <recommendedName>
        <fullName evidence="2">Outer membrane protein beta-barrel domain-containing protein</fullName>
    </recommendedName>
</protein>
<evidence type="ECO:0000313" key="1">
    <source>
        <dbReference type="EMBL" id="MPM60102.1"/>
    </source>
</evidence>
<accession>A0A645B3T5</accession>
<comment type="caution">
    <text evidence="1">The sequence shown here is derived from an EMBL/GenBank/DDBJ whole genome shotgun (WGS) entry which is preliminary data.</text>
</comment>
<name>A0A645B3T5_9ZZZZ</name>
<dbReference type="EMBL" id="VSSQ01017629">
    <property type="protein sequence ID" value="MPM60102.1"/>
    <property type="molecule type" value="Genomic_DNA"/>
</dbReference>
<evidence type="ECO:0008006" key="2">
    <source>
        <dbReference type="Google" id="ProtNLM"/>
    </source>
</evidence>
<gene>
    <name evidence="1" type="ORF">SDC9_106949</name>
</gene>
<sequence>MGKRILLCIFLWIPVAILNKSEAQFADDQYMFGCGFSYSFLNSKEFESNGRPGFNSTFGCQYDISQKFGMNAYFDYSNMGAKIDAFEYDINDQVFTSTQVKFFYSYIMVGCLATYNIIEPLSVHVGGCFGSKFRSGKDLKSENLYINNSDFSGNINLNTVFDKMAQDYGLVSGISVGNEDVEFWINYVYYFKNVFADYSVPVTSHNSVIELKVLMSLSQF</sequence>
<organism evidence="1">
    <name type="scientific">bioreactor metagenome</name>
    <dbReference type="NCBI Taxonomy" id="1076179"/>
    <lineage>
        <taxon>unclassified sequences</taxon>
        <taxon>metagenomes</taxon>
        <taxon>ecological metagenomes</taxon>
    </lineage>
</organism>
<proteinExistence type="predicted"/>
<dbReference type="AlphaFoldDB" id="A0A645B3T5"/>
<reference evidence="1" key="1">
    <citation type="submission" date="2019-08" db="EMBL/GenBank/DDBJ databases">
        <authorList>
            <person name="Kucharzyk K."/>
            <person name="Murdoch R.W."/>
            <person name="Higgins S."/>
            <person name="Loffler F."/>
        </authorList>
    </citation>
    <scope>NUCLEOTIDE SEQUENCE</scope>
</reference>